<reference evidence="1 2" key="1">
    <citation type="journal article" date="2023" name="Science">
        <title>Complex scaffold remodeling in plant triterpene biosynthesis.</title>
        <authorList>
            <person name="De La Pena R."/>
            <person name="Hodgson H."/>
            <person name="Liu J.C."/>
            <person name="Stephenson M.J."/>
            <person name="Martin A.C."/>
            <person name="Owen C."/>
            <person name="Harkess A."/>
            <person name="Leebens-Mack J."/>
            <person name="Jimenez L.E."/>
            <person name="Osbourn A."/>
            <person name="Sattely E.S."/>
        </authorList>
    </citation>
    <scope>NUCLEOTIDE SEQUENCE [LARGE SCALE GENOMIC DNA]</scope>
    <source>
        <strain evidence="2">cv. JPN11</strain>
        <tissue evidence="1">Leaf</tissue>
    </source>
</reference>
<gene>
    <name evidence="1" type="ORF">OWV82_001315</name>
</gene>
<comment type="caution">
    <text evidence="1">The sequence shown here is derived from an EMBL/GenBank/DDBJ whole genome shotgun (WGS) entry which is preliminary data.</text>
</comment>
<accession>A0ACC1YYY4</accession>
<protein>
    <submittedName>
        <fullName evidence="1">Protein trichome birefringence-like</fullName>
    </submittedName>
</protein>
<keyword evidence="2" id="KW-1185">Reference proteome</keyword>
<sequence length="516" mass="59141">MFKFSDKPSDQAMQKKRRILQTNPKNPSPIRTSFPTEIRSSENQSNAAKADEPKTSEYAFFKKLKTDAGQRFKSHPVHQEEVRPNKFQAWDCPTERSSEIKNSSKDFRLPIEDVIHTNRRFFLTPVAVGVDLKRASTKFQGICNPGKSIEECGPSRPTGTQNKYKDLFSKKRHKLYQCVAESSFPEIRELCSEGYDIVSVLLSRLFPQSNEENVESVSKNKLLTMSPAPKKLPHQSPRNSLEVECGSYMENGLPACWLDSLRERTQANPDSPTYNAHNIRLDYNLRQPSFKLGERNNFSWMESDSAFSFQLKNHGHLPSNHLREQNHIPDPNESLIRRKQHPLLLGWDSENVTNERSSLISQNTGLIKQPMSLSSWGSDYEESLDDEFSPFGARALCASPVICKHTPSFYSLSPSHSTTYCEDEYRRHYLEDNRDIVGDLNHYPLAISLLSHMPSYPSVTEYCNHDPTHEGSWTLSSPGNHHWFVKEVLSEQHYNPGMEVFFSSKVDLIWEGSAYQ</sequence>
<evidence type="ECO:0000313" key="1">
    <source>
        <dbReference type="EMBL" id="KAJ4728374.1"/>
    </source>
</evidence>
<evidence type="ECO:0000313" key="2">
    <source>
        <dbReference type="Proteomes" id="UP001164539"/>
    </source>
</evidence>
<dbReference type="EMBL" id="CM051394">
    <property type="protein sequence ID" value="KAJ4728374.1"/>
    <property type="molecule type" value="Genomic_DNA"/>
</dbReference>
<organism evidence="1 2">
    <name type="scientific">Melia azedarach</name>
    <name type="common">Chinaberry tree</name>
    <dbReference type="NCBI Taxonomy" id="155640"/>
    <lineage>
        <taxon>Eukaryota</taxon>
        <taxon>Viridiplantae</taxon>
        <taxon>Streptophyta</taxon>
        <taxon>Embryophyta</taxon>
        <taxon>Tracheophyta</taxon>
        <taxon>Spermatophyta</taxon>
        <taxon>Magnoliopsida</taxon>
        <taxon>eudicotyledons</taxon>
        <taxon>Gunneridae</taxon>
        <taxon>Pentapetalae</taxon>
        <taxon>rosids</taxon>
        <taxon>malvids</taxon>
        <taxon>Sapindales</taxon>
        <taxon>Meliaceae</taxon>
        <taxon>Melia</taxon>
    </lineage>
</organism>
<dbReference type="Proteomes" id="UP001164539">
    <property type="component" value="Chromosome 1"/>
</dbReference>
<proteinExistence type="predicted"/>
<name>A0ACC1YYY4_MELAZ</name>